<proteinExistence type="predicted"/>
<accession>A0ABD6QCT2</accession>
<name>A0ABD6QCT2_MYCFO</name>
<dbReference type="Proteomes" id="UP000187001">
    <property type="component" value="Unassembled WGS sequence"/>
</dbReference>
<evidence type="ECO:0000313" key="2">
    <source>
        <dbReference type="Proteomes" id="UP000187001"/>
    </source>
</evidence>
<reference evidence="1 2" key="1">
    <citation type="submission" date="2016-07" db="EMBL/GenBank/DDBJ databases">
        <authorList>
            <person name="Sutton G."/>
            <person name="Brinkac L."/>
            <person name="Sanka R."/>
            <person name="Adams M."/>
            <person name="Lau E."/>
            <person name="Kumar A."/>
            <person name="Macaden R."/>
        </authorList>
    </citation>
    <scope>NUCLEOTIDE SEQUENCE [LARGE SCALE GENOMIC DNA]</scope>
    <source>
        <strain evidence="1 2">GA-0871</strain>
    </source>
</reference>
<gene>
    <name evidence="1" type="ORF">A5742_15500</name>
</gene>
<comment type="caution">
    <text evidence="1">The sequence shown here is derived from an EMBL/GenBank/DDBJ whole genome shotgun (WGS) entry which is preliminary data.</text>
</comment>
<evidence type="ECO:0000313" key="1">
    <source>
        <dbReference type="EMBL" id="OMC32754.1"/>
    </source>
</evidence>
<organism evidence="1 2">
    <name type="scientific">Mycolicibacterium fortuitum</name>
    <name type="common">Mycobacterium fortuitum</name>
    <dbReference type="NCBI Taxonomy" id="1766"/>
    <lineage>
        <taxon>Bacteria</taxon>
        <taxon>Bacillati</taxon>
        <taxon>Actinomycetota</taxon>
        <taxon>Actinomycetes</taxon>
        <taxon>Mycobacteriales</taxon>
        <taxon>Mycobacteriaceae</taxon>
        <taxon>Mycolicibacterium</taxon>
    </lineage>
</organism>
<dbReference type="EMBL" id="MBER01000184">
    <property type="protein sequence ID" value="OMC32754.1"/>
    <property type="molecule type" value="Genomic_DNA"/>
</dbReference>
<protein>
    <submittedName>
        <fullName evidence="1">Uncharacterized protein</fullName>
    </submittedName>
</protein>
<dbReference type="RefSeq" id="WP_076208248.1">
    <property type="nucleotide sequence ID" value="NZ_MBER01000184.1"/>
</dbReference>
<sequence length="177" mass="19994">MTEDTDKCGSELGRAVPVRDEAVGRRVEFRSHRDRRLLVAPTCHDPARAGTNAVAHAHREHLKLPNRKADKLTDLDVFVPTHFRDRLGWDELDSSQRAALGEFGYFMYKAGKHVVEDIDKIKYDGRLVVLDDGTRWEVDSLDTFTVDSWSPGTEVAVIDDVMYNLGDAEHADVSEED</sequence>
<dbReference type="AlphaFoldDB" id="A0ABD6QCT2"/>